<evidence type="ECO:0008006" key="3">
    <source>
        <dbReference type="Google" id="ProtNLM"/>
    </source>
</evidence>
<protein>
    <recommendedName>
        <fullName evidence="3">Peptidase M15</fullName>
    </recommendedName>
</protein>
<gene>
    <name evidence="1" type="ORF">COC42_00060</name>
</gene>
<dbReference type="Proteomes" id="UP000218366">
    <property type="component" value="Unassembled WGS sequence"/>
</dbReference>
<accession>A0A2A4B4L2</accession>
<dbReference type="EMBL" id="NWMW01000001">
    <property type="protein sequence ID" value="PCD02885.1"/>
    <property type="molecule type" value="Genomic_DNA"/>
</dbReference>
<organism evidence="1 2">
    <name type="scientific">Sphingomonas spermidinifaciens</name>
    <dbReference type="NCBI Taxonomy" id="1141889"/>
    <lineage>
        <taxon>Bacteria</taxon>
        <taxon>Pseudomonadati</taxon>
        <taxon>Pseudomonadota</taxon>
        <taxon>Alphaproteobacteria</taxon>
        <taxon>Sphingomonadales</taxon>
        <taxon>Sphingomonadaceae</taxon>
        <taxon>Sphingomonas</taxon>
    </lineage>
</organism>
<proteinExistence type="predicted"/>
<evidence type="ECO:0000313" key="2">
    <source>
        <dbReference type="Proteomes" id="UP000218366"/>
    </source>
</evidence>
<sequence>MRKPMTVAALTELGRVQLSPNFFMRDFLYSEVAAIYGLSNIPDNPDLAIEAGKRLCTELLEPLQDAFGRIAIRSAYRSAEVNRMGNAKGHNCAPNDRNHAAHIWDVRDAKGHMGATACIVVPSFANRFYQPGDWKRLAWWVHDHLPYATMEFFPVRWAFNLGWHEAPARMIYSHVPDARGYLTKPGMANHEGSHEAEWTGILPRPSRPG</sequence>
<dbReference type="InterPro" id="IPR009045">
    <property type="entry name" value="Zn_M74/Hedgehog-like"/>
</dbReference>
<name>A0A2A4B4L2_9SPHN</name>
<dbReference type="AlphaFoldDB" id="A0A2A4B4L2"/>
<evidence type="ECO:0000313" key="1">
    <source>
        <dbReference type="EMBL" id="PCD02885.1"/>
    </source>
</evidence>
<reference evidence="1 2" key="1">
    <citation type="submission" date="2017-09" db="EMBL/GenBank/DDBJ databases">
        <title>Sphingomonas spermidinifaciens 9NM-10, whole genome shotgun sequence.</title>
        <authorList>
            <person name="Feng G."/>
            <person name="Zhu H."/>
        </authorList>
    </citation>
    <scope>NUCLEOTIDE SEQUENCE [LARGE SCALE GENOMIC DNA]</scope>
    <source>
        <strain evidence="1 2">9NM-10</strain>
    </source>
</reference>
<keyword evidence="2" id="KW-1185">Reference proteome</keyword>
<dbReference type="OrthoDB" id="7171572at2"/>
<comment type="caution">
    <text evidence="1">The sequence shown here is derived from an EMBL/GenBank/DDBJ whole genome shotgun (WGS) entry which is preliminary data.</text>
</comment>
<dbReference type="SUPFAM" id="SSF55166">
    <property type="entry name" value="Hedgehog/DD-peptidase"/>
    <property type="match status" value="1"/>
</dbReference>